<evidence type="ECO:0000313" key="6">
    <source>
        <dbReference type="EMBL" id="CRI53930.1"/>
    </source>
</evidence>
<dbReference type="EMBL" id="LN847008">
    <property type="protein sequence ID" value="CRI41918.1"/>
    <property type="molecule type" value="Genomic_DNA"/>
</dbReference>
<dbReference type="EMBL" id="LN847255">
    <property type="protein sequence ID" value="CRI53930.1"/>
    <property type="molecule type" value="Genomic_DNA"/>
</dbReference>
<sequence>MRNIKYLPNLVGLLKTTFLVLKKEVIQPHLPVGLPCYDFIPVISLTLGASLL</sequence>
<evidence type="ECO:0000313" key="1">
    <source>
        <dbReference type="EMBL" id="CRI38527.1"/>
    </source>
</evidence>
<dbReference type="EMBL" id="LN846999">
    <property type="protein sequence ID" value="CRI38527.1"/>
    <property type="molecule type" value="Genomic_DNA"/>
</dbReference>
<proteinExistence type="predicted"/>
<dbReference type="EMBL" id="LN847240">
    <property type="protein sequence ID" value="CRI50938.1"/>
    <property type="molecule type" value="Genomic_DNA"/>
</dbReference>
<dbReference type="EMBL" id="LN847227">
    <property type="protein sequence ID" value="CRI46386.1"/>
    <property type="molecule type" value="Genomic_DNA"/>
</dbReference>
<accession>A0A0F7WQ93</accession>
<reference evidence="1" key="1">
    <citation type="submission" date="2015-05" db="EMBL/GenBank/DDBJ databases">
        <authorList>
            <person name="Rattei Thomas"/>
        </authorList>
    </citation>
    <scope>NUCLEOTIDE SEQUENCE</scope>
    <source>
        <strain evidence="1">CV15</strain>
        <strain evidence="2">GiD</strain>
        <strain evidence="3">MUL2216</strain>
        <strain evidence="5">PB1</strain>
        <strain evidence="4">U1271</strain>
        <strain evidence="6">Wien2</strain>
    </source>
</reference>
<evidence type="ECO:0000313" key="4">
    <source>
        <dbReference type="EMBL" id="CRI49810.1"/>
    </source>
</evidence>
<evidence type="ECO:0000313" key="5">
    <source>
        <dbReference type="EMBL" id="CRI50938.1"/>
    </source>
</evidence>
<organism evidence="1">
    <name type="scientific">Chlamydia pneumoniae</name>
    <name type="common">Chlamydophila pneumoniae</name>
    <dbReference type="NCBI Taxonomy" id="83558"/>
    <lineage>
        <taxon>Bacteria</taxon>
        <taxon>Pseudomonadati</taxon>
        <taxon>Chlamydiota</taxon>
        <taxon>Chlamydiia</taxon>
        <taxon>Chlamydiales</taxon>
        <taxon>Chlamydiaceae</taxon>
        <taxon>Chlamydia/Chlamydophila group</taxon>
        <taxon>Chlamydia</taxon>
    </lineage>
</organism>
<dbReference type="AntiFam" id="ANF00029">
    <property type="entry name" value="Antisense to 16S rRNA"/>
</dbReference>
<evidence type="ECO:0000313" key="2">
    <source>
        <dbReference type="EMBL" id="CRI41918.1"/>
    </source>
</evidence>
<dbReference type="AlphaFoldDB" id="A0A0F7WQ93"/>
<gene>
    <name evidence="1" type="ORF">BN1224_CV15_C_03600</name>
    <name evidence="2" type="ORF">BN1224_GiD_A_09190</name>
    <name evidence="3" type="ORF">BN1224_MUL2216_F_04410</name>
    <name evidence="5" type="ORF">BN1224_PB1_B_09070</name>
    <name evidence="4" type="ORF">BN1224_U1271_C_07500</name>
    <name evidence="6" type="ORF">BN1224_Wien2_H_01350</name>
</gene>
<name>A0A0F7WQ93_CHLPN</name>
<evidence type="ECO:0000313" key="3">
    <source>
        <dbReference type="EMBL" id="CRI46386.1"/>
    </source>
</evidence>
<dbReference type="EMBL" id="LN847244">
    <property type="protein sequence ID" value="CRI49810.1"/>
    <property type="molecule type" value="Genomic_DNA"/>
</dbReference>
<protein>
    <submittedName>
        <fullName evidence="1">Uncharacterized protein</fullName>
    </submittedName>
</protein>